<dbReference type="AlphaFoldDB" id="X1H7X6"/>
<dbReference type="InterPro" id="IPR049712">
    <property type="entry name" value="Poly_export"/>
</dbReference>
<gene>
    <name evidence="3" type="ORF">S03H2_46648</name>
</gene>
<dbReference type="GO" id="GO:0015159">
    <property type="term" value="F:polysaccharide transmembrane transporter activity"/>
    <property type="evidence" value="ECO:0007669"/>
    <property type="project" value="InterPro"/>
</dbReference>
<sequence>VYLTGCSNKFWDPRQVGRFRPVPAVNVILESLGVLEETPSEWEGAEDPKPVDVIPYEIDYTFSPGDLVRIAIFELQQEDRMFANDYIVTESGKISIPEVGIVEAVGLTESQLEEELKQILSPSILKDPSVSVILMSSQRHTFSILGSGIPAPSRYGIPRYDYRLTDALATAGGIGEFNISYIYVTRAVTGKEAMVEPTAPPPTEAEQEVPSEQEMLEIIAPRAQQWLPGSGLVITSAEMITDKELAEIALPEGFELFSDDGQSAVD</sequence>
<keyword evidence="1" id="KW-0732">Signal</keyword>
<evidence type="ECO:0000313" key="3">
    <source>
        <dbReference type="EMBL" id="GAH65467.1"/>
    </source>
</evidence>
<dbReference type="InterPro" id="IPR003715">
    <property type="entry name" value="Poly_export_N"/>
</dbReference>
<organism evidence="3">
    <name type="scientific">marine sediment metagenome</name>
    <dbReference type="NCBI Taxonomy" id="412755"/>
    <lineage>
        <taxon>unclassified sequences</taxon>
        <taxon>metagenomes</taxon>
        <taxon>ecological metagenomes</taxon>
    </lineage>
</organism>
<reference evidence="3" key="1">
    <citation type="journal article" date="2014" name="Front. Microbiol.">
        <title>High frequency of phylogenetically diverse reductive dehalogenase-homologous genes in deep subseafloor sedimentary metagenomes.</title>
        <authorList>
            <person name="Kawai M."/>
            <person name="Futagami T."/>
            <person name="Toyoda A."/>
            <person name="Takaki Y."/>
            <person name="Nishi S."/>
            <person name="Hori S."/>
            <person name="Arai W."/>
            <person name="Tsubouchi T."/>
            <person name="Morono Y."/>
            <person name="Uchiyama I."/>
            <person name="Ito T."/>
            <person name="Fujiyama A."/>
            <person name="Inagaki F."/>
            <person name="Takami H."/>
        </authorList>
    </citation>
    <scope>NUCLEOTIDE SEQUENCE</scope>
    <source>
        <strain evidence="3">Expedition CK06-06</strain>
    </source>
</reference>
<dbReference type="PANTHER" id="PTHR33619:SF3">
    <property type="entry name" value="POLYSACCHARIDE EXPORT PROTEIN GFCE-RELATED"/>
    <property type="match status" value="1"/>
</dbReference>
<feature type="non-terminal residue" evidence="3">
    <location>
        <position position="1"/>
    </location>
</feature>
<feature type="non-terminal residue" evidence="3">
    <location>
        <position position="266"/>
    </location>
</feature>
<proteinExistence type="predicted"/>
<protein>
    <recommendedName>
        <fullName evidence="2">Polysaccharide export protein N-terminal domain-containing protein</fullName>
    </recommendedName>
</protein>
<dbReference type="EMBL" id="BARU01029314">
    <property type="protein sequence ID" value="GAH65467.1"/>
    <property type="molecule type" value="Genomic_DNA"/>
</dbReference>
<dbReference type="Gene3D" id="3.30.1950.10">
    <property type="entry name" value="wza like domain"/>
    <property type="match status" value="1"/>
</dbReference>
<dbReference type="Pfam" id="PF02563">
    <property type="entry name" value="Poly_export"/>
    <property type="match status" value="1"/>
</dbReference>
<accession>X1H7X6</accession>
<comment type="caution">
    <text evidence="3">The sequence shown here is derived from an EMBL/GenBank/DDBJ whole genome shotgun (WGS) entry which is preliminary data.</text>
</comment>
<evidence type="ECO:0000256" key="1">
    <source>
        <dbReference type="ARBA" id="ARBA00022729"/>
    </source>
</evidence>
<dbReference type="PANTHER" id="PTHR33619">
    <property type="entry name" value="POLYSACCHARIDE EXPORT PROTEIN GFCE-RELATED"/>
    <property type="match status" value="1"/>
</dbReference>
<name>X1H7X6_9ZZZZ</name>
<feature type="domain" description="Polysaccharide export protein N-terminal" evidence="2">
    <location>
        <begin position="59"/>
        <end position="134"/>
    </location>
</feature>
<evidence type="ECO:0000259" key="2">
    <source>
        <dbReference type="Pfam" id="PF02563"/>
    </source>
</evidence>